<organism evidence="1 2">
    <name type="scientific">Reyranella soli</name>
    <dbReference type="NCBI Taxonomy" id="1230389"/>
    <lineage>
        <taxon>Bacteria</taxon>
        <taxon>Pseudomonadati</taxon>
        <taxon>Pseudomonadota</taxon>
        <taxon>Alphaproteobacteria</taxon>
        <taxon>Hyphomicrobiales</taxon>
        <taxon>Reyranellaceae</taxon>
        <taxon>Reyranella</taxon>
    </lineage>
</organism>
<proteinExistence type="predicted"/>
<comment type="caution">
    <text evidence="1">The sequence shown here is derived from an EMBL/GenBank/DDBJ whole genome shotgun (WGS) entry which is preliminary data.</text>
</comment>
<dbReference type="RefSeq" id="WP_147151712.1">
    <property type="nucleotide sequence ID" value="NZ_BKAJ01000077.1"/>
</dbReference>
<dbReference type="AlphaFoldDB" id="A0A512NEG6"/>
<gene>
    <name evidence="1" type="ORF">RSO01_45110</name>
</gene>
<evidence type="ECO:0000313" key="1">
    <source>
        <dbReference type="EMBL" id="GEP57345.1"/>
    </source>
</evidence>
<accession>A0A512NEG6</accession>
<evidence type="ECO:0000313" key="2">
    <source>
        <dbReference type="Proteomes" id="UP000321058"/>
    </source>
</evidence>
<name>A0A512NEG6_9HYPH</name>
<dbReference type="Proteomes" id="UP000321058">
    <property type="component" value="Unassembled WGS sequence"/>
</dbReference>
<reference evidence="1 2" key="1">
    <citation type="submission" date="2019-07" db="EMBL/GenBank/DDBJ databases">
        <title>Whole genome shotgun sequence of Reyranella soli NBRC 108950.</title>
        <authorList>
            <person name="Hosoyama A."/>
            <person name="Uohara A."/>
            <person name="Ohji S."/>
            <person name="Ichikawa N."/>
        </authorList>
    </citation>
    <scope>NUCLEOTIDE SEQUENCE [LARGE SCALE GENOMIC DNA]</scope>
    <source>
        <strain evidence="1 2">NBRC 108950</strain>
    </source>
</reference>
<dbReference type="EMBL" id="BKAJ01000077">
    <property type="protein sequence ID" value="GEP57345.1"/>
    <property type="molecule type" value="Genomic_DNA"/>
</dbReference>
<protein>
    <submittedName>
        <fullName evidence="1">Uncharacterized protein</fullName>
    </submittedName>
</protein>
<sequence length="90" mass="9408">MAKHVSTTGPRVKAQAKTGAFEALDGIENALIDLQSTAETFRALVDATIDTASTETDTMLRHMESDVAQVRAAFDAAFKSILGAPKGGVA</sequence>
<keyword evidence="2" id="KW-1185">Reference proteome</keyword>